<evidence type="ECO:0008006" key="3">
    <source>
        <dbReference type="Google" id="ProtNLM"/>
    </source>
</evidence>
<dbReference type="KEGG" id="aant:HUK68_00200"/>
<dbReference type="EMBL" id="CP054840">
    <property type="protein sequence ID" value="QKV51435.1"/>
    <property type="molecule type" value="Genomic_DNA"/>
</dbReference>
<evidence type="ECO:0000313" key="2">
    <source>
        <dbReference type="Proteomes" id="UP000509579"/>
    </source>
</evidence>
<reference evidence="1 2" key="1">
    <citation type="submission" date="2020-06" db="EMBL/GenBank/DDBJ databases">
        <title>Acidovorax antarctica sp. nov., isolated from Corinth ice sheet soil, Antarctic Fields Peninsula.</title>
        <authorList>
            <person name="Xu Q."/>
            <person name="Peng F."/>
        </authorList>
    </citation>
    <scope>NUCLEOTIDE SEQUENCE [LARGE SCALE GENOMIC DNA]</scope>
    <source>
        <strain evidence="1 2">16-35-5</strain>
    </source>
</reference>
<name>A0A6N1X105_9BURK</name>
<dbReference type="Gene3D" id="1.10.510.10">
    <property type="entry name" value="Transferase(Phosphotransferase) domain 1"/>
    <property type="match status" value="1"/>
</dbReference>
<proteinExistence type="predicted"/>
<accession>A0A6N1X105</accession>
<dbReference type="GO" id="GO:0033644">
    <property type="term" value="C:host cell membrane"/>
    <property type="evidence" value="ECO:0007669"/>
    <property type="project" value="InterPro"/>
</dbReference>
<organism evidence="1 2">
    <name type="scientific">Comamonas antarctica</name>
    <dbReference type="NCBI Taxonomy" id="2743470"/>
    <lineage>
        <taxon>Bacteria</taxon>
        <taxon>Pseudomonadati</taxon>
        <taxon>Pseudomonadota</taxon>
        <taxon>Betaproteobacteria</taxon>
        <taxon>Burkholderiales</taxon>
        <taxon>Comamonadaceae</taxon>
        <taxon>Comamonas</taxon>
    </lineage>
</organism>
<dbReference type="RefSeq" id="WP_175502372.1">
    <property type="nucleotide sequence ID" value="NZ_CP054840.1"/>
</dbReference>
<keyword evidence="2" id="KW-1185">Reference proteome</keyword>
<evidence type="ECO:0000313" key="1">
    <source>
        <dbReference type="EMBL" id="QKV51435.1"/>
    </source>
</evidence>
<dbReference type="InterPro" id="IPR011009">
    <property type="entry name" value="Kinase-like_dom_sf"/>
</dbReference>
<gene>
    <name evidence="1" type="ORF">HUK68_00200</name>
</gene>
<dbReference type="Pfam" id="PF11047">
    <property type="entry name" value="SopD"/>
    <property type="match status" value="1"/>
</dbReference>
<dbReference type="InterPro" id="IPR022747">
    <property type="entry name" value="SopD"/>
</dbReference>
<dbReference type="SUPFAM" id="SSF56112">
    <property type="entry name" value="Protein kinase-like (PK-like)"/>
    <property type="match status" value="1"/>
</dbReference>
<dbReference type="AlphaFoldDB" id="A0A6N1X105"/>
<sequence>MSTSIPLTATTQLSLSGARFAQLMDADLQRATKLNVFDRVLDFFRPQSKETALRQLHTMLHDGGISVFARFNLLAQLATPDSRALFTLSVAAHPTEREHYTVEYAVNGETIKTDTISAHEKETINRHLGKPVDTALLRQQFTSIDRHRLDTQKLVARVRNEDFRVGGVNKKFHAGSGLLRADTRTGKEDFERELKLAQHAEDRPELASYISTQKKITDPGLLHADLRSPENSARHAYAVVDTYDPAHVASHEMDRCIHQLSREQASSLLPQLVDMARVLYKSEVAHRDLHMHNLVVHQVKDTGSVHLKAIDFGRMVMQEDFKARKFEDIDYLFSRQGATVAETIGRNHLARAGSEVDMKHYPIHKLCEKFNDKGIPMNALLSRIGEHLKHDLQYAGKDGKLIDAAFQKASESLQLSFAQLQRNDFTKISFA</sequence>
<protein>
    <recommendedName>
        <fullName evidence="3">Protein kinase domain-containing protein</fullName>
    </recommendedName>
</protein>
<dbReference type="Proteomes" id="UP000509579">
    <property type="component" value="Chromosome"/>
</dbReference>